<dbReference type="AlphaFoldDB" id="A0A3Q7ERM0"/>
<reference evidence="2" key="1">
    <citation type="journal article" date="2012" name="Nature">
        <title>The tomato genome sequence provides insights into fleshy fruit evolution.</title>
        <authorList>
            <consortium name="Tomato Genome Consortium"/>
        </authorList>
    </citation>
    <scope>NUCLEOTIDE SEQUENCE [LARGE SCALE GENOMIC DNA]</scope>
    <source>
        <strain evidence="2">cv. Heinz 1706</strain>
    </source>
</reference>
<proteinExistence type="predicted"/>
<evidence type="ECO:0000313" key="3">
    <source>
        <dbReference type="Proteomes" id="UP000004994"/>
    </source>
</evidence>
<reference evidence="2" key="2">
    <citation type="submission" date="2019-01" db="UniProtKB">
        <authorList>
            <consortium name="EnsemblPlants"/>
        </authorList>
    </citation>
    <scope>IDENTIFICATION</scope>
    <source>
        <strain evidence="2">cv. Heinz 1706</strain>
    </source>
</reference>
<evidence type="ECO:0000256" key="1">
    <source>
        <dbReference type="SAM" id="MobiDB-lite"/>
    </source>
</evidence>
<evidence type="ECO:0000313" key="2">
    <source>
        <dbReference type="EnsemblPlants" id="Solyc01g106195.1.1"/>
    </source>
</evidence>
<accession>A0A3Q7ERM0</accession>
<name>A0A3Q7ERM0_SOLLC</name>
<dbReference type="Gramene" id="Solyc01g106195.1.1">
    <property type="protein sequence ID" value="Solyc01g106195.1.1"/>
    <property type="gene ID" value="Solyc01g106195.1"/>
</dbReference>
<keyword evidence="3" id="KW-1185">Reference proteome</keyword>
<dbReference type="Proteomes" id="UP000004994">
    <property type="component" value="Chromosome 1"/>
</dbReference>
<feature type="region of interest" description="Disordered" evidence="1">
    <location>
        <begin position="1"/>
        <end position="21"/>
    </location>
</feature>
<organism evidence="2">
    <name type="scientific">Solanum lycopersicum</name>
    <name type="common">Tomato</name>
    <name type="synonym">Lycopersicon esculentum</name>
    <dbReference type="NCBI Taxonomy" id="4081"/>
    <lineage>
        <taxon>Eukaryota</taxon>
        <taxon>Viridiplantae</taxon>
        <taxon>Streptophyta</taxon>
        <taxon>Embryophyta</taxon>
        <taxon>Tracheophyta</taxon>
        <taxon>Spermatophyta</taxon>
        <taxon>Magnoliopsida</taxon>
        <taxon>eudicotyledons</taxon>
        <taxon>Gunneridae</taxon>
        <taxon>Pentapetalae</taxon>
        <taxon>asterids</taxon>
        <taxon>lamiids</taxon>
        <taxon>Solanales</taxon>
        <taxon>Solanaceae</taxon>
        <taxon>Solanoideae</taxon>
        <taxon>Solaneae</taxon>
        <taxon>Solanum</taxon>
        <taxon>Solanum subgen. Lycopersicon</taxon>
    </lineage>
</organism>
<sequence>MASRQCRSAKRQNVHQERSKKRDEILEGPLVVYAERCELKSLWVWPATARCVCHPCLTCKYSRVCARFSFPLAPSD</sequence>
<dbReference type="InParanoid" id="A0A3Q7ERM0"/>
<dbReference type="EnsemblPlants" id="Solyc01g106195.1.1">
    <property type="protein sequence ID" value="Solyc01g106195.1.1"/>
    <property type="gene ID" value="Solyc01g106195.1"/>
</dbReference>
<protein>
    <submittedName>
        <fullName evidence="2">Uncharacterized protein</fullName>
    </submittedName>
</protein>